<feature type="transmembrane region" description="Helical" evidence="12">
    <location>
        <begin position="176"/>
        <end position="195"/>
    </location>
</feature>
<feature type="transmembrane region" description="Helical" evidence="12">
    <location>
        <begin position="241"/>
        <end position="261"/>
    </location>
</feature>
<dbReference type="Gene3D" id="1.20.120.1770">
    <property type="match status" value="1"/>
</dbReference>
<evidence type="ECO:0000256" key="9">
    <source>
        <dbReference type="ARBA" id="ARBA00023004"/>
    </source>
</evidence>
<keyword evidence="7" id="KW-0249">Electron transport</keyword>
<feature type="transmembrane region" description="Helical" evidence="12">
    <location>
        <begin position="201"/>
        <end position="220"/>
    </location>
</feature>
<feature type="transmembrane region" description="Helical" evidence="12">
    <location>
        <begin position="96"/>
        <end position="116"/>
    </location>
</feature>
<feature type="transmembrane region" description="Helical" evidence="12">
    <location>
        <begin position="21"/>
        <end position="40"/>
    </location>
</feature>
<gene>
    <name evidence="14" type="ORF">Mgra_00000340</name>
</gene>
<name>A0A8T0A3S2_9BILA</name>
<evidence type="ECO:0000313" key="14">
    <source>
        <dbReference type="EMBL" id="KAF7640517.1"/>
    </source>
</evidence>
<evidence type="ECO:0000313" key="15">
    <source>
        <dbReference type="Proteomes" id="UP000605970"/>
    </source>
</evidence>
<evidence type="ECO:0000256" key="7">
    <source>
        <dbReference type="ARBA" id="ARBA00022982"/>
    </source>
</evidence>
<dbReference type="PROSITE" id="PS50939">
    <property type="entry name" value="CYTOCHROME_B561"/>
    <property type="match status" value="1"/>
</dbReference>
<evidence type="ECO:0000256" key="5">
    <source>
        <dbReference type="ARBA" id="ARBA00022692"/>
    </source>
</evidence>
<comment type="caution">
    <text evidence="14">The sequence shown here is derived from an EMBL/GenBank/DDBJ whole genome shotgun (WGS) entry which is preliminary data.</text>
</comment>
<feature type="domain" description="Cytochrome b561" evidence="13">
    <location>
        <begin position="16"/>
        <end position="226"/>
    </location>
</feature>
<dbReference type="InterPro" id="IPR045150">
    <property type="entry name" value="CYB561D1/2"/>
</dbReference>
<dbReference type="GO" id="GO:0140575">
    <property type="term" value="F:transmembrane monodehydroascorbate reductase activity"/>
    <property type="evidence" value="ECO:0007669"/>
    <property type="project" value="InterPro"/>
</dbReference>
<evidence type="ECO:0000256" key="4">
    <source>
        <dbReference type="ARBA" id="ARBA00022617"/>
    </source>
</evidence>
<keyword evidence="15" id="KW-1185">Reference proteome</keyword>
<protein>
    <recommendedName>
        <fullName evidence="11">ascorbate ferrireductase (transmembrane)</fullName>
        <ecNumber evidence="11">7.2.1.3</ecNumber>
    </recommendedName>
</protein>
<evidence type="ECO:0000256" key="6">
    <source>
        <dbReference type="ARBA" id="ARBA00022723"/>
    </source>
</evidence>
<evidence type="ECO:0000256" key="1">
    <source>
        <dbReference type="ARBA" id="ARBA00001970"/>
    </source>
</evidence>
<keyword evidence="8 12" id="KW-1133">Transmembrane helix</keyword>
<evidence type="ECO:0000256" key="2">
    <source>
        <dbReference type="ARBA" id="ARBA00004141"/>
    </source>
</evidence>
<keyword evidence="9" id="KW-0408">Iron</keyword>
<sequence>MISSLLNYTILILKKQKSTMISTILLFSAYFPAFLCQGSANNSTEISNVFLFKSHAVLMVFSWLLFAPIAILFARFQKDPLKRLLGEQLWFQVHRFSNTMTILCTFLAFICVLSATGGKWEGPKIGTNIDWGQVHSLSGIIATFLAFSQLISALFRCHPDSNSRIIFNVIHKIGGSLAWLFAVTATTIACTNFKLFANPSVAQILIFTFIALNLICIALMQILAVSKSEFQITCWIDQGSLFVIAFVILVAITFSIALLAWETGSEIKTILNYARE</sequence>
<comment type="cofactor">
    <cofactor evidence="1">
        <name>heme b</name>
        <dbReference type="ChEBI" id="CHEBI:60344"/>
    </cofactor>
</comment>
<dbReference type="GO" id="GO:0016020">
    <property type="term" value="C:membrane"/>
    <property type="evidence" value="ECO:0007669"/>
    <property type="project" value="UniProtKB-SubCell"/>
</dbReference>
<dbReference type="PANTHER" id="PTHR15422">
    <property type="entry name" value="OS05G0565100 PROTEIN"/>
    <property type="match status" value="1"/>
</dbReference>
<evidence type="ECO:0000256" key="3">
    <source>
        <dbReference type="ARBA" id="ARBA00022448"/>
    </source>
</evidence>
<dbReference type="GO" id="GO:0140571">
    <property type="term" value="F:transmembrane ascorbate ferrireductase activity"/>
    <property type="evidence" value="ECO:0007669"/>
    <property type="project" value="UniProtKB-EC"/>
</dbReference>
<dbReference type="EC" id="7.2.1.3" evidence="11"/>
<comment type="subcellular location">
    <subcellularLocation>
        <location evidence="2">Membrane</location>
        <topology evidence="2">Multi-pass membrane protein</topology>
    </subcellularLocation>
</comment>
<dbReference type="OrthoDB" id="2156623at2759"/>
<evidence type="ECO:0000256" key="11">
    <source>
        <dbReference type="ARBA" id="ARBA00024225"/>
    </source>
</evidence>
<evidence type="ECO:0000256" key="8">
    <source>
        <dbReference type="ARBA" id="ARBA00022989"/>
    </source>
</evidence>
<evidence type="ECO:0000256" key="12">
    <source>
        <dbReference type="SAM" id="Phobius"/>
    </source>
</evidence>
<evidence type="ECO:0000256" key="10">
    <source>
        <dbReference type="ARBA" id="ARBA00023136"/>
    </source>
</evidence>
<dbReference type="CDD" id="cd08760">
    <property type="entry name" value="Cyt_b561_FRRS1_like"/>
    <property type="match status" value="1"/>
</dbReference>
<proteinExistence type="predicted"/>
<keyword evidence="6" id="KW-0479">Metal-binding</keyword>
<feature type="transmembrane region" description="Helical" evidence="12">
    <location>
        <begin position="136"/>
        <end position="155"/>
    </location>
</feature>
<dbReference type="Pfam" id="PF03188">
    <property type="entry name" value="Cytochrom_B561"/>
    <property type="match status" value="1"/>
</dbReference>
<dbReference type="GO" id="GO:0046872">
    <property type="term" value="F:metal ion binding"/>
    <property type="evidence" value="ECO:0007669"/>
    <property type="project" value="UniProtKB-KW"/>
</dbReference>
<organism evidence="14 15">
    <name type="scientific">Meloidogyne graminicola</name>
    <dbReference type="NCBI Taxonomy" id="189291"/>
    <lineage>
        <taxon>Eukaryota</taxon>
        <taxon>Metazoa</taxon>
        <taxon>Ecdysozoa</taxon>
        <taxon>Nematoda</taxon>
        <taxon>Chromadorea</taxon>
        <taxon>Rhabditida</taxon>
        <taxon>Tylenchina</taxon>
        <taxon>Tylenchomorpha</taxon>
        <taxon>Tylenchoidea</taxon>
        <taxon>Meloidogynidae</taxon>
        <taxon>Meloidogyninae</taxon>
        <taxon>Meloidogyne</taxon>
    </lineage>
</organism>
<dbReference type="PANTHER" id="PTHR15422:SF24">
    <property type="entry name" value="DOMON RELATED DOMAIN-CONTAINING PROTEIN"/>
    <property type="match status" value="1"/>
</dbReference>
<keyword evidence="4" id="KW-0349">Heme</keyword>
<keyword evidence="5 12" id="KW-0812">Transmembrane</keyword>
<dbReference type="GO" id="GO:0020037">
    <property type="term" value="F:heme binding"/>
    <property type="evidence" value="ECO:0007669"/>
    <property type="project" value="TreeGrafter"/>
</dbReference>
<accession>A0A8T0A3S2</accession>
<keyword evidence="3" id="KW-0813">Transport</keyword>
<feature type="transmembrane region" description="Helical" evidence="12">
    <location>
        <begin position="52"/>
        <end position="76"/>
    </location>
</feature>
<dbReference type="EMBL" id="JABEBT010000001">
    <property type="protein sequence ID" value="KAF7640517.1"/>
    <property type="molecule type" value="Genomic_DNA"/>
</dbReference>
<evidence type="ECO:0000259" key="13">
    <source>
        <dbReference type="PROSITE" id="PS50939"/>
    </source>
</evidence>
<dbReference type="AlphaFoldDB" id="A0A8T0A3S2"/>
<dbReference type="SMART" id="SM00665">
    <property type="entry name" value="B561"/>
    <property type="match status" value="1"/>
</dbReference>
<keyword evidence="10 12" id="KW-0472">Membrane</keyword>
<dbReference type="InterPro" id="IPR006593">
    <property type="entry name" value="Cyt_b561/ferric_Rdtase_TM"/>
</dbReference>
<reference evidence="14" key="1">
    <citation type="journal article" date="2020" name="Ecol. Evol.">
        <title>Genome structure and content of the rice root-knot nematode (Meloidogyne graminicola).</title>
        <authorList>
            <person name="Phan N.T."/>
            <person name="Danchin E.G.J."/>
            <person name="Klopp C."/>
            <person name="Perfus-Barbeoch L."/>
            <person name="Kozlowski D.K."/>
            <person name="Koutsovoulos G.D."/>
            <person name="Lopez-Roques C."/>
            <person name="Bouchez O."/>
            <person name="Zahm M."/>
            <person name="Besnard G."/>
            <person name="Bellafiore S."/>
        </authorList>
    </citation>
    <scope>NUCLEOTIDE SEQUENCE</scope>
    <source>
        <strain evidence="14">VN-18</strain>
    </source>
</reference>
<dbReference type="Proteomes" id="UP000605970">
    <property type="component" value="Unassembled WGS sequence"/>
</dbReference>